<dbReference type="PANTHER" id="PTHR43279:SF1">
    <property type="entry name" value="CATECHOL-2,3-DIOXYGENASE"/>
    <property type="match status" value="1"/>
</dbReference>
<comment type="caution">
    <text evidence="2">The sequence shown here is derived from an EMBL/GenBank/DDBJ whole genome shotgun (WGS) entry which is preliminary data.</text>
</comment>
<dbReference type="RefSeq" id="WP_120026951.1">
    <property type="nucleotide sequence ID" value="NZ_QZFV01000153.1"/>
</dbReference>
<dbReference type="OrthoDB" id="3827654at2"/>
<dbReference type="Pfam" id="PF00903">
    <property type="entry name" value="Glyoxalase"/>
    <property type="match status" value="2"/>
</dbReference>
<dbReference type="SUPFAM" id="SSF54593">
    <property type="entry name" value="Glyoxalase/Bleomycin resistance protein/Dihydroxybiphenyl dioxygenase"/>
    <property type="match status" value="1"/>
</dbReference>
<gene>
    <name evidence="2" type="ORF">D5S19_31310</name>
</gene>
<accession>A0A419HJG4</accession>
<dbReference type="InterPro" id="IPR029068">
    <property type="entry name" value="Glyas_Bleomycin-R_OHBP_Dase"/>
</dbReference>
<dbReference type="InterPro" id="IPR037523">
    <property type="entry name" value="VOC_core"/>
</dbReference>
<dbReference type="PROSITE" id="PS51819">
    <property type="entry name" value="VOC"/>
    <property type="match status" value="2"/>
</dbReference>
<sequence length="299" mass="33500">MMNVPVISEIGHVALRVRDLAAAEEFATNVLGLHLTERTADALWFTHGTPHHSLQYIAAEEDSLDHAGLLTPDAESLAEARKRVESAGLRIIGDGPVSRGVEDGFVFEDEDGFVFEIYSRMTRTEPGSAAGVLRPRRLGHFNFFVPEPRRMERMLTGLFDFRVSDRIEEGVFLRCNVDHHGIGVFPGRGRIHHCAWEYPTMIEVAAIADLIDARGESVLWGPLRHGMGRNIATYVQEPSGLVQEFYCDMERIYDDAGHTPGEWTYDGHKWVTLWGPHLTPEGFAELGLPPGTRDRTERA</sequence>
<feature type="domain" description="VOC" evidence="1">
    <location>
        <begin position="9"/>
        <end position="120"/>
    </location>
</feature>
<evidence type="ECO:0000259" key="1">
    <source>
        <dbReference type="PROSITE" id="PS51819"/>
    </source>
</evidence>
<evidence type="ECO:0000313" key="2">
    <source>
        <dbReference type="EMBL" id="RJQ75914.1"/>
    </source>
</evidence>
<proteinExistence type="predicted"/>
<reference evidence="2 3" key="1">
    <citation type="submission" date="2018-09" db="EMBL/GenBank/DDBJ databases">
        <title>YIM PH 21725 draft genome.</title>
        <authorList>
            <person name="Miao C."/>
        </authorList>
    </citation>
    <scope>NUCLEOTIDE SEQUENCE [LARGE SCALE GENOMIC DNA]</scope>
    <source>
        <strain evidence="3">YIM PH21725</strain>
    </source>
</reference>
<evidence type="ECO:0000313" key="3">
    <source>
        <dbReference type="Proteomes" id="UP000285112"/>
    </source>
</evidence>
<dbReference type="Proteomes" id="UP000285112">
    <property type="component" value="Unassembled WGS sequence"/>
</dbReference>
<dbReference type="AlphaFoldDB" id="A0A419HJG4"/>
<dbReference type="Gene3D" id="3.10.180.10">
    <property type="entry name" value="2,3-Dihydroxybiphenyl 1,2-Dioxygenase, domain 1"/>
    <property type="match status" value="2"/>
</dbReference>
<dbReference type="InterPro" id="IPR004360">
    <property type="entry name" value="Glyas_Fos-R_dOase_dom"/>
</dbReference>
<organism evidence="2 3">
    <name type="scientific">Amycolatopsis panacis</name>
    <dbReference type="NCBI Taxonomy" id="2340917"/>
    <lineage>
        <taxon>Bacteria</taxon>
        <taxon>Bacillati</taxon>
        <taxon>Actinomycetota</taxon>
        <taxon>Actinomycetes</taxon>
        <taxon>Pseudonocardiales</taxon>
        <taxon>Pseudonocardiaceae</taxon>
        <taxon>Amycolatopsis</taxon>
    </lineage>
</organism>
<keyword evidence="3" id="KW-1185">Reference proteome</keyword>
<name>A0A419HJG4_9PSEU</name>
<protein>
    <recommendedName>
        <fullName evidence="1">VOC domain-containing protein</fullName>
    </recommendedName>
</protein>
<dbReference type="EMBL" id="QZFV01000153">
    <property type="protein sequence ID" value="RJQ75914.1"/>
    <property type="molecule type" value="Genomic_DNA"/>
</dbReference>
<dbReference type="PANTHER" id="PTHR43279">
    <property type="entry name" value="CATECHOL-2,3-DIOXYGENASE"/>
    <property type="match status" value="1"/>
</dbReference>
<feature type="domain" description="VOC" evidence="1">
    <location>
        <begin position="137"/>
        <end position="248"/>
    </location>
</feature>